<evidence type="ECO:0000313" key="6">
    <source>
        <dbReference type="EMBL" id="MCU9848369.1"/>
    </source>
</evidence>
<dbReference type="SUPFAM" id="SSF53187">
    <property type="entry name" value="Zn-dependent exopeptidases"/>
    <property type="match status" value="1"/>
</dbReference>
<name>A0ABT2X336_9RHOB</name>
<comment type="cofactor">
    <cofactor evidence="1">
        <name>Zn(2+)</name>
        <dbReference type="ChEBI" id="CHEBI:29105"/>
    </cofactor>
</comment>
<protein>
    <submittedName>
        <fullName evidence="6">Succinylglutamate desuccinylase/aspartoacylase family protein</fullName>
    </submittedName>
</protein>
<dbReference type="EMBL" id="JAOVQO010000008">
    <property type="protein sequence ID" value="MCU9848369.1"/>
    <property type="molecule type" value="Genomic_DNA"/>
</dbReference>
<dbReference type="PANTHER" id="PTHR37326:SF1">
    <property type="entry name" value="BLL3975 PROTEIN"/>
    <property type="match status" value="1"/>
</dbReference>
<dbReference type="Gene3D" id="3.40.630.10">
    <property type="entry name" value="Zn peptidases"/>
    <property type="match status" value="1"/>
</dbReference>
<dbReference type="Pfam" id="PF24827">
    <property type="entry name" value="AstE_AspA_cat"/>
    <property type="match status" value="1"/>
</dbReference>
<dbReference type="InterPro" id="IPR055438">
    <property type="entry name" value="AstE_AspA_cat"/>
</dbReference>
<evidence type="ECO:0000256" key="2">
    <source>
        <dbReference type="ARBA" id="ARBA00022723"/>
    </source>
</evidence>
<evidence type="ECO:0000313" key="7">
    <source>
        <dbReference type="Proteomes" id="UP001209535"/>
    </source>
</evidence>
<accession>A0ABT2X336</accession>
<dbReference type="RefSeq" id="WP_263335587.1">
    <property type="nucleotide sequence ID" value="NZ_JAOVQO010000008.1"/>
</dbReference>
<evidence type="ECO:0000256" key="3">
    <source>
        <dbReference type="ARBA" id="ARBA00022801"/>
    </source>
</evidence>
<organism evidence="6 7">
    <name type="scientific">Albidovulum salinarum</name>
    <dbReference type="NCBI Taxonomy" id="2984153"/>
    <lineage>
        <taxon>Bacteria</taxon>
        <taxon>Pseudomonadati</taxon>
        <taxon>Pseudomonadota</taxon>
        <taxon>Alphaproteobacteria</taxon>
        <taxon>Rhodobacterales</taxon>
        <taxon>Paracoccaceae</taxon>
        <taxon>Albidovulum</taxon>
    </lineage>
</organism>
<proteinExistence type="predicted"/>
<evidence type="ECO:0000256" key="1">
    <source>
        <dbReference type="ARBA" id="ARBA00001947"/>
    </source>
</evidence>
<reference evidence="6 7" key="1">
    <citation type="submission" date="2022-10" db="EMBL/GenBank/DDBJ databases">
        <title>Defluviimonas sp. nov., isolated from ocean surface sediments.</title>
        <authorList>
            <person name="He W."/>
            <person name="Wang L."/>
            <person name="Zhang D.-F."/>
        </authorList>
    </citation>
    <scope>NUCLEOTIDE SEQUENCE [LARGE SCALE GENOMIC DNA]</scope>
    <source>
        <strain evidence="6 7">WL0024</strain>
    </source>
</reference>
<sequence>MQTEHLPLTPGPINGERRLTLYRFGTPGARPQVYIQGGLHADEAPGIAVGFALRDQLRQLEAEGRLRGEVLLVPVANPIGLDQGMIGGSFGRFEVTSGQNFNRAFPDAAALALAIDNAAPEGDPVAALRARMAAALDRLVPLTPLLALQRCLLRLAIEADIVLDMHCDSEAVTHLYCHSEQADRATRLGRAIGAGAVLHAPLQGGYSFDEACTLPWMRFRDRWSNASLPIGCFAVTLEWRGVLDTDPAIAEHDAAAVIAWLADEGVIHGAAGRPREGGVASTPLAGVEVVTAPASGLFHAAVVPGEPVAAGATLGHLRRLPDGDIIPLRAGIGGLVYAREQARIVRAGAELFFVAGTRPIREGLLLSA</sequence>
<keyword evidence="4" id="KW-0862">Zinc</keyword>
<evidence type="ECO:0000259" key="5">
    <source>
        <dbReference type="Pfam" id="PF24827"/>
    </source>
</evidence>
<keyword evidence="7" id="KW-1185">Reference proteome</keyword>
<gene>
    <name evidence="6" type="ORF">OEZ60_10145</name>
</gene>
<keyword evidence="3" id="KW-0378">Hydrolase</keyword>
<feature type="domain" description="Succinylglutamate desuccinylase/Aspartoacylase catalytic" evidence="5">
    <location>
        <begin position="31"/>
        <end position="258"/>
    </location>
</feature>
<dbReference type="PANTHER" id="PTHR37326">
    <property type="entry name" value="BLL3975 PROTEIN"/>
    <property type="match status" value="1"/>
</dbReference>
<dbReference type="InterPro" id="IPR053138">
    <property type="entry name" value="N-alpha-Ac-DABA_deacetylase"/>
</dbReference>
<evidence type="ECO:0000256" key="4">
    <source>
        <dbReference type="ARBA" id="ARBA00022833"/>
    </source>
</evidence>
<dbReference type="Proteomes" id="UP001209535">
    <property type="component" value="Unassembled WGS sequence"/>
</dbReference>
<comment type="caution">
    <text evidence="6">The sequence shown here is derived from an EMBL/GenBank/DDBJ whole genome shotgun (WGS) entry which is preliminary data.</text>
</comment>
<keyword evidence="2" id="KW-0479">Metal-binding</keyword>